<dbReference type="InterPro" id="IPR023996">
    <property type="entry name" value="TonB-dep_OMP_SusC/RagA"/>
</dbReference>
<dbReference type="InterPro" id="IPR008969">
    <property type="entry name" value="CarboxyPept-like_regulatory"/>
</dbReference>
<dbReference type="Pfam" id="PF13715">
    <property type="entry name" value="CarbopepD_reg_2"/>
    <property type="match status" value="1"/>
</dbReference>
<keyword evidence="1" id="KW-0998">Cell outer membrane</keyword>
<dbReference type="Pfam" id="PF07715">
    <property type="entry name" value="Plug"/>
    <property type="match status" value="1"/>
</dbReference>
<evidence type="ECO:0000256" key="2">
    <source>
        <dbReference type="SAM" id="SignalP"/>
    </source>
</evidence>
<dbReference type="FunFam" id="2.170.130.10:FF:000003">
    <property type="entry name" value="SusC/RagA family TonB-linked outer membrane protein"/>
    <property type="match status" value="1"/>
</dbReference>
<dbReference type="NCBIfam" id="TIGR04057">
    <property type="entry name" value="SusC_RagA_signa"/>
    <property type="match status" value="1"/>
</dbReference>
<feature type="chain" id="PRO_5020773715" evidence="2">
    <location>
        <begin position="22"/>
        <end position="1058"/>
    </location>
</feature>
<dbReference type="SUPFAM" id="SSF56935">
    <property type="entry name" value="Porins"/>
    <property type="match status" value="1"/>
</dbReference>
<name>A0A4Q6XRF7_9SPHI</name>
<reference evidence="4 5" key="1">
    <citation type="submission" date="2019-02" db="EMBL/GenBank/DDBJ databases">
        <authorList>
            <person name="Li Y."/>
        </authorList>
    </citation>
    <scope>NUCLEOTIDE SEQUENCE [LARGE SCALE GENOMIC DNA]</scope>
    <source>
        <strain evidence="4 5">30C10-4-7</strain>
    </source>
</reference>
<dbReference type="EMBL" id="SGIT01000002">
    <property type="protein sequence ID" value="RZF60034.1"/>
    <property type="molecule type" value="Genomic_DNA"/>
</dbReference>
<dbReference type="InterPro" id="IPR012910">
    <property type="entry name" value="Plug_dom"/>
</dbReference>
<comment type="similarity">
    <text evidence="1">Belongs to the TonB-dependent receptor family.</text>
</comment>
<comment type="caution">
    <text evidence="4">The sequence shown here is derived from an EMBL/GenBank/DDBJ whole genome shotgun (WGS) entry which is preliminary data.</text>
</comment>
<dbReference type="OrthoDB" id="603589at2"/>
<gene>
    <name evidence="4" type="ORF">EWE74_13005</name>
</gene>
<evidence type="ECO:0000313" key="4">
    <source>
        <dbReference type="EMBL" id="RZF60034.1"/>
    </source>
</evidence>
<keyword evidence="1" id="KW-1134">Transmembrane beta strand</keyword>
<dbReference type="Gene3D" id="2.170.130.10">
    <property type="entry name" value="TonB-dependent receptor, plug domain"/>
    <property type="match status" value="1"/>
</dbReference>
<evidence type="ECO:0000256" key="1">
    <source>
        <dbReference type="PROSITE-ProRule" id="PRU01360"/>
    </source>
</evidence>
<dbReference type="RefSeq" id="WP_130141952.1">
    <property type="nucleotide sequence ID" value="NZ_SGIT01000002.1"/>
</dbReference>
<feature type="domain" description="TonB-dependent receptor plug" evidence="3">
    <location>
        <begin position="127"/>
        <end position="230"/>
    </location>
</feature>
<accession>A0A4Q6XRF7</accession>
<organism evidence="4 5">
    <name type="scientific">Sphingobacterium corticibacterium</name>
    <dbReference type="NCBI Taxonomy" id="2484746"/>
    <lineage>
        <taxon>Bacteria</taxon>
        <taxon>Pseudomonadati</taxon>
        <taxon>Bacteroidota</taxon>
        <taxon>Sphingobacteriia</taxon>
        <taxon>Sphingobacteriales</taxon>
        <taxon>Sphingobacteriaceae</taxon>
        <taxon>Sphingobacterium</taxon>
    </lineage>
</organism>
<dbReference type="InterPro" id="IPR023997">
    <property type="entry name" value="TonB-dep_OMP_SusC/RagA_CS"/>
</dbReference>
<proteinExistence type="inferred from homology"/>
<keyword evidence="1" id="KW-0472">Membrane</keyword>
<feature type="signal peptide" evidence="2">
    <location>
        <begin position="1"/>
        <end position="21"/>
    </location>
</feature>
<dbReference type="PROSITE" id="PS00018">
    <property type="entry name" value="EF_HAND_1"/>
    <property type="match status" value="1"/>
</dbReference>
<evidence type="ECO:0000259" key="3">
    <source>
        <dbReference type="Pfam" id="PF07715"/>
    </source>
</evidence>
<dbReference type="InterPro" id="IPR037066">
    <property type="entry name" value="Plug_dom_sf"/>
</dbReference>
<sequence length="1058" mass="119538">MKKFILCIGFALLTISYHTHAQEGTQQEVREELTITGKVTDVNDQPLVGVSISISNAPGLGARTDDAGKYSIKAKRYQTLEFTFVGYDKEEFLLNEEKEVNIMMRESDASLINEVVVTATGNERRIAVTGAITTVDVERLKSNPSTSMADALAGQVPGILAMQRSGRPGEISEFWIRSISTFGASSSALVLVDGFERDMNEINVEDVESFTVLKDASATAIYGSRGANGVVLINTKRGKEGKININAKLEGFRSQFTQLPEFADGYTYASMSNEAKITRNQEPLFSDTELEILRLGLDPDLFPNVNWMDVLMRDYAVSNRSQLSFSGGGKTARYYVGGSYHNQQGMYKVDDALSDYNTNANFKRYTYRLNVDMDITKSTLLRVGVSGSLRKENDPGVGTGAIWTSLMGYSPIMMPLSYSNGRIPSWTGKNDNLNPWVQGTMTGYKETWQNNIQTTLNLEQKLDFVTPGLRFIARYGYDTKNNNWINRFKRPETWRIERFRTNGELIFTRTAEEMKMTQTSGSEGSRRDFFEWDLLYNKSLGKHNFGAVAKYMQSSEVFTQGLGDDLKNGIARRIQGFSGRANYNFNNRYFVDFNFGYTGSENFHKDYRFGFFPAFSAAWNVAEEPFLKDADWLSMFKIRYSHGKTGNDRLGGDRFPYLYDIETIYQRDSNWNIVKDSNGNPIATGGYQFADYQTTAYWGGMRYDQIASPYVSWEVALKKDLGFDFSFLHDKISGVFDLFYENREGIFMRRDFLPASSGLESEIIRINNQDRRFRYPYANVGKVESRGFDGNLDFKQQVNNVHLTLRGNLTYSKNKILERDEQNSIYDYRLQEGHRVDQARGLVALGLFKDYDDIRNSPTQTFGEVMPGDIKYKDVNGDGVVDGTDIVAIGATTRPNLIYGFGMSASWKGFDLNAHFQGAGKSSYFINGSSVYMFQGGDGWGNVLMDMANSNRWKLGENEDPNAEYPRLSYGANANNYRASSFWLRDGSYLRLKSLDLGYSLPKNLVNRAHINNARLFFIATNLFTFSKFGLWDPEMGSTDGKAYPLSKTFSVGISVNL</sequence>
<keyword evidence="5" id="KW-1185">Reference proteome</keyword>
<comment type="subcellular location">
    <subcellularLocation>
        <location evidence="1">Cell outer membrane</location>
        <topology evidence="1">Multi-pass membrane protein</topology>
    </subcellularLocation>
</comment>
<dbReference type="SUPFAM" id="SSF49464">
    <property type="entry name" value="Carboxypeptidase regulatory domain-like"/>
    <property type="match status" value="1"/>
</dbReference>
<dbReference type="PROSITE" id="PS52016">
    <property type="entry name" value="TONB_DEPENDENT_REC_3"/>
    <property type="match status" value="1"/>
</dbReference>
<evidence type="ECO:0000313" key="5">
    <source>
        <dbReference type="Proteomes" id="UP000292855"/>
    </source>
</evidence>
<dbReference type="NCBIfam" id="TIGR04056">
    <property type="entry name" value="OMP_RagA_SusC"/>
    <property type="match status" value="1"/>
</dbReference>
<dbReference type="InterPro" id="IPR039426">
    <property type="entry name" value="TonB-dep_rcpt-like"/>
</dbReference>
<keyword evidence="2" id="KW-0732">Signal</keyword>
<dbReference type="Proteomes" id="UP000292855">
    <property type="component" value="Unassembled WGS sequence"/>
</dbReference>
<dbReference type="GO" id="GO:0009279">
    <property type="term" value="C:cell outer membrane"/>
    <property type="evidence" value="ECO:0007669"/>
    <property type="project" value="UniProtKB-SubCell"/>
</dbReference>
<keyword evidence="4" id="KW-0675">Receptor</keyword>
<protein>
    <submittedName>
        <fullName evidence="4">TonB-dependent receptor</fullName>
    </submittedName>
</protein>
<dbReference type="AlphaFoldDB" id="A0A4Q6XRF7"/>
<dbReference type="InterPro" id="IPR018247">
    <property type="entry name" value="EF_Hand_1_Ca_BS"/>
</dbReference>
<keyword evidence="1" id="KW-0812">Transmembrane</keyword>
<keyword evidence="1" id="KW-0813">Transport</keyword>